<dbReference type="Gene3D" id="3.40.50.720">
    <property type="entry name" value="NAD(P)-binding Rossmann-like Domain"/>
    <property type="match status" value="1"/>
</dbReference>
<comment type="similarity">
    <text evidence="2 6">Belongs to the dTDP-4-dehydrorhamnose reductase family.</text>
</comment>
<dbReference type="AlphaFoldDB" id="V8G906"/>
<dbReference type="PANTHER" id="PTHR10491:SF4">
    <property type="entry name" value="METHIONINE ADENOSYLTRANSFERASE 2 SUBUNIT BETA"/>
    <property type="match status" value="1"/>
</dbReference>
<comment type="function">
    <text evidence="6">Catalyzes the reduction of dTDP-6-deoxy-L-lyxo-4-hexulose to yield dTDP-L-rhamnose.</text>
</comment>
<dbReference type="PANTHER" id="PTHR10491">
    <property type="entry name" value="DTDP-4-DEHYDRORHAMNOSE REDUCTASE"/>
    <property type="match status" value="1"/>
</dbReference>
<dbReference type="GO" id="GO:0008831">
    <property type="term" value="F:dTDP-4-dehydrorhamnose reductase activity"/>
    <property type="evidence" value="ECO:0007669"/>
    <property type="project" value="UniProtKB-EC"/>
</dbReference>
<comment type="pathway">
    <text evidence="1 6">Carbohydrate biosynthesis; dTDP-L-rhamnose biosynthesis.</text>
</comment>
<comment type="cofactor">
    <cofactor evidence="6">
        <name>Mg(2+)</name>
        <dbReference type="ChEBI" id="CHEBI:18420"/>
    </cofactor>
    <text evidence="6">Binds 1 Mg(2+) ion per monomer.</text>
</comment>
<dbReference type="InterPro" id="IPR005913">
    <property type="entry name" value="dTDP_dehydrorham_reduct"/>
</dbReference>
<dbReference type="Gene3D" id="3.90.25.10">
    <property type="entry name" value="UDP-galactose 4-epimerase, domain 1"/>
    <property type="match status" value="1"/>
</dbReference>
<organism evidence="8 9">
    <name type="scientific">Pelistega indica</name>
    <dbReference type="NCBI Taxonomy" id="1414851"/>
    <lineage>
        <taxon>Bacteria</taxon>
        <taxon>Pseudomonadati</taxon>
        <taxon>Pseudomonadota</taxon>
        <taxon>Betaproteobacteria</taxon>
        <taxon>Burkholderiales</taxon>
        <taxon>Alcaligenaceae</taxon>
        <taxon>Pelistega</taxon>
    </lineage>
</organism>
<evidence type="ECO:0000256" key="3">
    <source>
        <dbReference type="ARBA" id="ARBA00012929"/>
    </source>
</evidence>
<comment type="catalytic activity">
    <reaction evidence="5 6">
        <text>dTDP-beta-L-rhamnose + NADP(+) = dTDP-4-dehydro-beta-L-rhamnose + NADPH + H(+)</text>
        <dbReference type="Rhea" id="RHEA:21796"/>
        <dbReference type="ChEBI" id="CHEBI:15378"/>
        <dbReference type="ChEBI" id="CHEBI:57510"/>
        <dbReference type="ChEBI" id="CHEBI:57783"/>
        <dbReference type="ChEBI" id="CHEBI:58349"/>
        <dbReference type="ChEBI" id="CHEBI:62830"/>
        <dbReference type="EC" id="1.1.1.133"/>
    </reaction>
</comment>
<keyword evidence="6" id="KW-0560">Oxidoreductase</keyword>
<dbReference type="OrthoDB" id="9803892at2"/>
<dbReference type="CDD" id="cd05254">
    <property type="entry name" value="dTDP_HR_like_SDR_e"/>
    <property type="match status" value="1"/>
</dbReference>
<dbReference type="RefSeq" id="WP_023950660.1">
    <property type="nucleotide sequence ID" value="NZ_AYSV01000074.1"/>
</dbReference>
<accession>V8G906</accession>
<proteinExistence type="inferred from homology"/>
<feature type="domain" description="RmlD-like substrate binding" evidence="7">
    <location>
        <begin position="4"/>
        <end position="304"/>
    </location>
</feature>
<comment type="caution">
    <text evidence="8">The sequence shown here is derived from an EMBL/GenBank/DDBJ whole genome shotgun (WGS) entry which is preliminary data.</text>
</comment>
<sequence>MVAKALLFGSNGQLGKTLIAHYQEQSSEYSLDCLRLDKPLINYPGPSVTDGLNIADLAQLCQVLNQHQPSLIINAAAYTNVDKAEIDREKANVVNAEAVKVMAEWAAQNHARLCHFSTDYVMSGLSREPLIESYPHQPMNYYGYTKSLAEQYIQQSGCEFLIIRTSWLYSQYSPNFVLTMAHLLRYKQHVFVVDDQWGVPTSATFVSRYTLQLLQAQQQGIYHVVPSGYTSWYEFALKIRLMMSKQYPELTLASIEPISSRDYAKLQQEKYQVAERPRYAILSNTKLATLLAKKIPDWTLAFENELRLFKLF</sequence>
<gene>
    <name evidence="8" type="ORF">V757_05765</name>
</gene>
<dbReference type="EC" id="1.1.1.133" evidence="3 6"/>
<dbReference type="InterPro" id="IPR036291">
    <property type="entry name" value="NAD(P)-bd_dom_sf"/>
</dbReference>
<dbReference type="EMBL" id="AYSV01000074">
    <property type="protein sequence ID" value="ETD72182.1"/>
    <property type="molecule type" value="Genomic_DNA"/>
</dbReference>
<dbReference type="Pfam" id="PF04321">
    <property type="entry name" value="RmlD_sub_bind"/>
    <property type="match status" value="1"/>
</dbReference>
<dbReference type="NCBIfam" id="TIGR01214">
    <property type="entry name" value="rmlD"/>
    <property type="match status" value="1"/>
</dbReference>
<reference evidence="8 9" key="1">
    <citation type="submission" date="2013-11" db="EMBL/GenBank/DDBJ databases">
        <title>Genomic analysis of Pelistega sp. HM-7.</title>
        <authorList>
            <person name="Kumbhare S.V."/>
            <person name="Shetty S.A."/>
            <person name="Sharma O."/>
            <person name="Dhotre D.P."/>
        </authorList>
    </citation>
    <scope>NUCLEOTIDE SEQUENCE [LARGE SCALE GENOMIC DNA]</scope>
    <source>
        <strain evidence="8 9">HM-7</strain>
    </source>
</reference>
<keyword evidence="9" id="KW-1185">Reference proteome</keyword>
<name>V8G906_9BURK</name>
<evidence type="ECO:0000256" key="2">
    <source>
        <dbReference type="ARBA" id="ARBA00010944"/>
    </source>
</evidence>
<evidence type="ECO:0000256" key="4">
    <source>
        <dbReference type="ARBA" id="ARBA00017099"/>
    </source>
</evidence>
<evidence type="ECO:0000313" key="8">
    <source>
        <dbReference type="EMBL" id="ETD72182.1"/>
    </source>
</evidence>
<evidence type="ECO:0000313" key="9">
    <source>
        <dbReference type="Proteomes" id="UP000018766"/>
    </source>
</evidence>
<dbReference type="SUPFAM" id="SSF51735">
    <property type="entry name" value="NAD(P)-binding Rossmann-fold domains"/>
    <property type="match status" value="1"/>
</dbReference>
<dbReference type="GO" id="GO:0005829">
    <property type="term" value="C:cytosol"/>
    <property type="evidence" value="ECO:0007669"/>
    <property type="project" value="TreeGrafter"/>
</dbReference>
<evidence type="ECO:0000256" key="1">
    <source>
        <dbReference type="ARBA" id="ARBA00004781"/>
    </source>
</evidence>
<protein>
    <recommendedName>
        <fullName evidence="4 6">dTDP-4-dehydrorhamnose reductase</fullName>
        <ecNumber evidence="3 6">1.1.1.133</ecNumber>
    </recommendedName>
</protein>
<keyword evidence="6" id="KW-0521">NADP</keyword>
<evidence type="ECO:0000256" key="6">
    <source>
        <dbReference type="RuleBase" id="RU364082"/>
    </source>
</evidence>
<dbReference type="PATRIC" id="fig|1414851.3.peg.1170"/>
<dbReference type="Proteomes" id="UP000018766">
    <property type="component" value="Unassembled WGS sequence"/>
</dbReference>
<dbReference type="UniPathway" id="UPA00124"/>
<dbReference type="GO" id="GO:0019305">
    <property type="term" value="P:dTDP-rhamnose biosynthetic process"/>
    <property type="evidence" value="ECO:0007669"/>
    <property type="project" value="UniProtKB-UniPathway"/>
</dbReference>
<evidence type="ECO:0000259" key="7">
    <source>
        <dbReference type="Pfam" id="PF04321"/>
    </source>
</evidence>
<evidence type="ECO:0000256" key="5">
    <source>
        <dbReference type="ARBA" id="ARBA00048200"/>
    </source>
</evidence>
<dbReference type="InterPro" id="IPR029903">
    <property type="entry name" value="RmlD-like-bd"/>
</dbReference>